<reference evidence="1 2" key="1">
    <citation type="submission" date="2016-10" db="EMBL/GenBank/DDBJ databases">
        <authorList>
            <person name="Varghese N."/>
            <person name="Submissions S."/>
        </authorList>
    </citation>
    <scope>NUCLEOTIDE SEQUENCE [LARGE SCALE GENOMIC DNA]</scope>
    <source>
        <strain evidence="2">DSM 19823 / KCTC 23066 / CCTCC M 208030 / D25</strain>
    </source>
</reference>
<gene>
    <name evidence="1" type="ORF">SAMN04488089_101183</name>
</gene>
<sequence>MNYKQRDLVLVKFPFTDLTGFKVRPALIISNSSVHKSKDYIIMMITTQKIGGSFGVAFDNTDLTIPLKAPVTKGYIYTKKLAVLDESIIYKKISEFQNLTKFQNILDLHIDNIALED</sequence>
<dbReference type="Proteomes" id="UP000183496">
    <property type="component" value="Unassembled WGS sequence"/>
</dbReference>
<comment type="caution">
    <text evidence="1">The sequence shown here is derived from an EMBL/GenBank/DDBJ whole genome shotgun (WGS) entry which is preliminary data.</text>
</comment>
<organism evidence="1 2">
    <name type="scientific">Myroides profundi</name>
    <dbReference type="NCBI Taxonomy" id="480520"/>
    <lineage>
        <taxon>Bacteria</taxon>
        <taxon>Pseudomonadati</taxon>
        <taxon>Bacteroidota</taxon>
        <taxon>Flavobacteriia</taxon>
        <taxon>Flavobacteriales</taxon>
        <taxon>Flavobacteriaceae</taxon>
        <taxon>Myroides</taxon>
    </lineage>
</organism>
<evidence type="ECO:0000313" key="2">
    <source>
        <dbReference type="Proteomes" id="UP000183496"/>
    </source>
</evidence>
<dbReference type="Pfam" id="PF02452">
    <property type="entry name" value="PemK_toxin"/>
    <property type="match status" value="1"/>
</dbReference>
<dbReference type="RefSeq" id="WP_041888581.1">
    <property type="nucleotide sequence ID" value="NZ_CP010817.1"/>
</dbReference>
<dbReference type="Gene3D" id="2.30.30.110">
    <property type="match status" value="1"/>
</dbReference>
<keyword evidence="2" id="KW-1185">Reference proteome</keyword>
<protein>
    <submittedName>
        <fullName evidence="1">mRNA interferase MazF</fullName>
    </submittedName>
</protein>
<proteinExistence type="predicted"/>
<dbReference type="EMBL" id="FOFY01000001">
    <property type="protein sequence ID" value="SEP95306.1"/>
    <property type="molecule type" value="Genomic_DNA"/>
</dbReference>
<dbReference type="AlphaFoldDB" id="A0AAJ4W1G0"/>
<dbReference type="InterPro" id="IPR003477">
    <property type="entry name" value="PemK-like"/>
</dbReference>
<dbReference type="SUPFAM" id="SSF50118">
    <property type="entry name" value="Cell growth inhibitor/plasmid maintenance toxic component"/>
    <property type="match status" value="1"/>
</dbReference>
<name>A0AAJ4W1G0_MYRPR</name>
<dbReference type="GO" id="GO:0003677">
    <property type="term" value="F:DNA binding"/>
    <property type="evidence" value="ECO:0007669"/>
    <property type="project" value="InterPro"/>
</dbReference>
<dbReference type="InterPro" id="IPR011067">
    <property type="entry name" value="Plasmid_toxin/cell-grow_inhib"/>
</dbReference>
<accession>A0AAJ4W1G0</accession>
<evidence type="ECO:0000313" key="1">
    <source>
        <dbReference type="EMBL" id="SEP95306.1"/>
    </source>
</evidence>